<accession>A0ABU7UUP9</accession>
<dbReference type="EMBL" id="JAZHFS010000035">
    <property type="protein sequence ID" value="MEF2114976.1"/>
    <property type="molecule type" value="Genomic_DNA"/>
</dbReference>
<protein>
    <submittedName>
        <fullName evidence="1">McrC family protein</fullName>
    </submittedName>
</protein>
<dbReference type="Proteomes" id="UP001498469">
    <property type="component" value="Unassembled WGS sequence"/>
</dbReference>
<dbReference type="InterPro" id="IPR019292">
    <property type="entry name" value="McrC"/>
</dbReference>
<organism evidence="1 2">
    <name type="scientific">Clostridium frigoriphilum</name>
    <dbReference type="NCBI Taxonomy" id="443253"/>
    <lineage>
        <taxon>Bacteria</taxon>
        <taxon>Bacillati</taxon>
        <taxon>Bacillota</taxon>
        <taxon>Clostridia</taxon>
        <taxon>Eubacteriales</taxon>
        <taxon>Clostridiaceae</taxon>
        <taxon>Clostridium</taxon>
    </lineage>
</organism>
<proteinExistence type="predicted"/>
<evidence type="ECO:0000313" key="1">
    <source>
        <dbReference type="EMBL" id="MEF2114976.1"/>
    </source>
</evidence>
<dbReference type="PANTHER" id="PTHR38733">
    <property type="entry name" value="PROTEIN MCRC"/>
    <property type="match status" value="1"/>
</dbReference>
<comment type="caution">
    <text evidence="1">The sequence shown here is derived from an EMBL/GenBank/DDBJ whole genome shotgun (WGS) entry which is preliminary data.</text>
</comment>
<sequence length="426" mass="48461">MNQTVNLKEWDSIILKDIELPDNDTRDIAKVLNNKGIIEIIELKGGLSISSNSYVGRIRLGELQINVYPKINGMPLYKLLRYAYGLRELKLFNEAEHDIGNFKFFDLLIYELYVEAEDLLHRGIQKSYIKRGENLSSPRGRIDINKLCGQGGITKDTLPCNYFNRDENNILNKTLLAGLKLGLKLVLETGLKIKLQKLCFSLEENISDITLTKASLKSARNSINRLTRRYSAVLEIINILYESQGIQLEGSSKHINLRGYFFDMNAFFETLIGRLLQNCSEGYSVKDQYSLHDMFIYTSGFNPCHRKSPTPRPDFALMKEGRVVKLLDAKYRDLWERSLPAKMLYQLAIYAVSGIGNKTATILYPTLSDIPTNAKININDPISCGNIASVILQPVNLEKVAELVSGDLGELMGYIMEMIRLKRCYY</sequence>
<reference evidence="1 2" key="1">
    <citation type="submission" date="2023-11" db="EMBL/GenBank/DDBJ databases">
        <title>Draft genome sequence of a psychrophilic Clostridium strain from permafrost water brine.</title>
        <authorList>
            <person name="Shcherbakova V.A."/>
            <person name="Trubitsyn V.E."/>
            <person name="Zakharyuk A.G."/>
        </authorList>
    </citation>
    <scope>NUCLEOTIDE SEQUENCE [LARGE SCALE GENOMIC DNA]</scope>
    <source>
        <strain evidence="1 2">14F</strain>
    </source>
</reference>
<name>A0ABU7UUP9_9CLOT</name>
<dbReference type="PANTHER" id="PTHR38733:SF1">
    <property type="entry name" value="TYPE IV METHYL-DIRECTED RESTRICTION ENZYME ECOKMCRBC"/>
    <property type="match status" value="1"/>
</dbReference>
<keyword evidence="2" id="KW-1185">Reference proteome</keyword>
<evidence type="ECO:0000313" key="2">
    <source>
        <dbReference type="Proteomes" id="UP001498469"/>
    </source>
</evidence>
<gene>
    <name evidence="1" type="ORF">SJI18_22085</name>
</gene>
<dbReference type="Pfam" id="PF10117">
    <property type="entry name" value="McrBC"/>
    <property type="match status" value="1"/>
</dbReference>
<dbReference type="RefSeq" id="WP_216254278.1">
    <property type="nucleotide sequence ID" value="NZ_JAZHFS010000035.1"/>
</dbReference>